<dbReference type="RefSeq" id="XP_043007955.1">
    <property type="nucleotide sequence ID" value="XM_043155486.1"/>
</dbReference>
<comment type="caution">
    <text evidence="1">The sequence shown here is derived from an EMBL/GenBank/DDBJ whole genome shotgun (WGS) entry which is preliminary data.</text>
</comment>
<proteinExistence type="predicted"/>
<dbReference type="AlphaFoldDB" id="A0A9P7RXF3"/>
<dbReference type="Proteomes" id="UP001049176">
    <property type="component" value="Chromosome 6"/>
</dbReference>
<keyword evidence="2" id="KW-1185">Reference proteome</keyword>
<reference evidence="1" key="1">
    <citation type="journal article" date="2021" name="Genome Biol. Evol.">
        <title>The assembled and annotated genome of the fairy-ring fungus Marasmius oreades.</title>
        <authorList>
            <person name="Hiltunen M."/>
            <person name="Ament-Velasquez S.L."/>
            <person name="Johannesson H."/>
        </authorList>
    </citation>
    <scope>NUCLEOTIDE SEQUENCE</scope>
    <source>
        <strain evidence="1">03SP1</strain>
    </source>
</reference>
<dbReference type="OrthoDB" id="2987506at2759"/>
<evidence type="ECO:0000313" key="1">
    <source>
        <dbReference type="EMBL" id="KAG7091485.1"/>
    </source>
</evidence>
<dbReference type="EMBL" id="CM032186">
    <property type="protein sequence ID" value="KAG7091485.1"/>
    <property type="molecule type" value="Genomic_DNA"/>
</dbReference>
<accession>A0A9P7RXF3</accession>
<protein>
    <submittedName>
        <fullName evidence="1">Uncharacterized protein</fullName>
    </submittedName>
</protein>
<organism evidence="1 2">
    <name type="scientific">Marasmius oreades</name>
    <name type="common">fairy-ring Marasmius</name>
    <dbReference type="NCBI Taxonomy" id="181124"/>
    <lineage>
        <taxon>Eukaryota</taxon>
        <taxon>Fungi</taxon>
        <taxon>Dikarya</taxon>
        <taxon>Basidiomycota</taxon>
        <taxon>Agaricomycotina</taxon>
        <taxon>Agaricomycetes</taxon>
        <taxon>Agaricomycetidae</taxon>
        <taxon>Agaricales</taxon>
        <taxon>Marasmiineae</taxon>
        <taxon>Marasmiaceae</taxon>
        <taxon>Marasmius</taxon>
    </lineage>
</organism>
<gene>
    <name evidence="1" type="ORF">E1B28_010516</name>
</gene>
<dbReference type="GeneID" id="66079592"/>
<evidence type="ECO:0000313" key="2">
    <source>
        <dbReference type="Proteomes" id="UP001049176"/>
    </source>
</evidence>
<name>A0A9P7RXF3_9AGAR</name>
<dbReference type="KEGG" id="more:E1B28_010516"/>
<sequence>MPENKDRLTLTVYVSPETLIALKEKKYKLCMAVEVNGKSTVVFQTVSKLLIHNEFEFEDRYRVFGTNTFKDGALVEASTRKVPILLGQEITLSPEGVLGPASGTMDSAKPFIVHNHYTEPIHLGIDALFGGEYSSIYVTEEAILRGDIVCLPARKLLIWFEQNLETNTMISHARITNCMRLDFSKTSHITVNYKAPKDAPADGIWSYGPLMVHGQTA</sequence>